<accession>A0ACC0CZ88</accession>
<evidence type="ECO:0000313" key="1">
    <source>
        <dbReference type="EMBL" id="KAI6085802.1"/>
    </source>
</evidence>
<dbReference type="Proteomes" id="UP001497680">
    <property type="component" value="Unassembled WGS sequence"/>
</dbReference>
<dbReference type="EMBL" id="MU394321">
    <property type="protein sequence ID" value="KAI6085802.1"/>
    <property type="molecule type" value="Genomic_DNA"/>
</dbReference>
<name>A0ACC0CZ88_9PEZI</name>
<keyword evidence="2" id="KW-1185">Reference proteome</keyword>
<comment type="caution">
    <text evidence="1">The sequence shown here is derived from an EMBL/GenBank/DDBJ whole genome shotgun (WGS) entry which is preliminary data.</text>
</comment>
<reference evidence="1 2" key="1">
    <citation type="journal article" date="2022" name="New Phytol.">
        <title>Ecological generalism drives hyperdiversity of secondary metabolite gene clusters in xylarialean endophytes.</title>
        <authorList>
            <person name="Franco M.E.E."/>
            <person name="Wisecaver J.H."/>
            <person name="Arnold A.E."/>
            <person name="Ju Y.M."/>
            <person name="Slot J.C."/>
            <person name="Ahrendt S."/>
            <person name="Moore L.P."/>
            <person name="Eastman K.E."/>
            <person name="Scott K."/>
            <person name="Konkel Z."/>
            <person name="Mondo S.J."/>
            <person name="Kuo A."/>
            <person name="Hayes R.D."/>
            <person name="Haridas S."/>
            <person name="Andreopoulos B."/>
            <person name="Riley R."/>
            <person name="LaButti K."/>
            <person name="Pangilinan J."/>
            <person name="Lipzen A."/>
            <person name="Amirebrahimi M."/>
            <person name="Yan J."/>
            <person name="Adam C."/>
            <person name="Keymanesh K."/>
            <person name="Ng V."/>
            <person name="Louie K."/>
            <person name="Northen T."/>
            <person name="Drula E."/>
            <person name="Henrissat B."/>
            <person name="Hsieh H.M."/>
            <person name="Youens-Clark K."/>
            <person name="Lutzoni F."/>
            <person name="Miadlikowska J."/>
            <person name="Eastwood D.C."/>
            <person name="Hamelin R.C."/>
            <person name="Grigoriev I.V."/>
            <person name="U'Ren J.M."/>
        </authorList>
    </citation>
    <scope>NUCLEOTIDE SEQUENCE [LARGE SCALE GENOMIC DNA]</scope>
    <source>
        <strain evidence="1 2">ER1909</strain>
    </source>
</reference>
<organism evidence="1 2">
    <name type="scientific">Hypoxylon rubiginosum</name>
    <dbReference type="NCBI Taxonomy" id="110542"/>
    <lineage>
        <taxon>Eukaryota</taxon>
        <taxon>Fungi</taxon>
        <taxon>Dikarya</taxon>
        <taxon>Ascomycota</taxon>
        <taxon>Pezizomycotina</taxon>
        <taxon>Sordariomycetes</taxon>
        <taxon>Xylariomycetidae</taxon>
        <taxon>Xylariales</taxon>
        <taxon>Hypoxylaceae</taxon>
        <taxon>Hypoxylon</taxon>
    </lineage>
</organism>
<sequence length="308" mass="33964">MVSTRKIKVEDYSVHPLDKFFKKEDNGDEVFLGPSTPEKPSTHHGLIDQPSPNQPSSNRLSHDKSSSSRLSHDKSSSNRLSHDKSSSDEMEPPHIQQPQNPQGGIGDEFSFVRPAPPSVPRAASASGWSMGTPTGQNGHGAAEPKQSMPAGSTFAPLLQSPMPRPGMGQPGMGQPGMGQPGMGQPGMGHPGMGHSDYVYHSLHPMHRQILNMEQVVHAEYLARTGTLNVLFMINRNELIKVIPKDDFRAISYAVIKNVDGVRGWYLVEDGSPLNINSVVHLDMLDEMRTQRIKRGIPFPNVDWNNMWR</sequence>
<gene>
    <name evidence="1" type="ORF">F4821DRAFT_279015</name>
</gene>
<protein>
    <submittedName>
        <fullName evidence="1">Uncharacterized protein</fullName>
    </submittedName>
</protein>
<evidence type="ECO:0000313" key="2">
    <source>
        <dbReference type="Proteomes" id="UP001497680"/>
    </source>
</evidence>
<proteinExistence type="predicted"/>